<protein>
    <submittedName>
        <fullName evidence="1">Uncharacterized protein</fullName>
    </submittedName>
</protein>
<dbReference type="KEGG" id="amr:AM1_6222"/>
<gene>
    <name evidence="1" type="ordered locus">AM1_6222</name>
</gene>
<name>B0C637_ACAM1</name>
<dbReference type="HOGENOM" id="CLU_3113327_0_0_3"/>
<accession>B0C637</accession>
<dbReference type="AlphaFoldDB" id="B0C637"/>
<keyword evidence="2" id="KW-1185">Reference proteome</keyword>
<evidence type="ECO:0000313" key="2">
    <source>
        <dbReference type="Proteomes" id="UP000000268"/>
    </source>
</evidence>
<reference evidence="1 2" key="1">
    <citation type="journal article" date="2008" name="Proc. Natl. Acad. Sci. U.S.A.">
        <title>Niche adaptation and genome expansion in the chlorophyll d-producing cyanobacterium Acaryochloris marina.</title>
        <authorList>
            <person name="Swingley W.D."/>
            <person name="Chen M."/>
            <person name="Cheung P.C."/>
            <person name="Conrad A.L."/>
            <person name="Dejesa L.C."/>
            <person name="Hao J."/>
            <person name="Honchak B.M."/>
            <person name="Karbach L.E."/>
            <person name="Kurdoglu A."/>
            <person name="Lahiri S."/>
            <person name="Mastrian S.D."/>
            <person name="Miyashita H."/>
            <person name="Page L."/>
            <person name="Ramakrishna P."/>
            <person name="Satoh S."/>
            <person name="Sattley W.M."/>
            <person name="Shimada Y."/>
            <person name="Taylor H.L."/>
            <person name="Tomo T."/>
            <person name="Tsuchiya T."/>
            <person name="Wang Z.T."/>
            <person name="Raymond J."/>
            <person name="Mimuro M."/>
            <person name="Blankenship R.E."/>
            <person name="Touchman J.W."/>
        </authorList>
    </citation>
    <scope>NUCLEOTIDE SEQUENCE [LARGE SCALE GENOMIC DNA]</scope>
    <source>
        <strain evidence="2">MBIC 11017</strain>
    </source>
</reference>
<sequence>MLQHTSTATDDLLWSHSRIKTAQNESFNSFRVLFHGSDHLKPIPCMAFHH</sequence>
<proteinExistence type="predicted"/>
<dbReference type="STRING" id="329726.AM1_6222"/>
<dbReference type="EMBL" id="CP000828">
    <property type="protein sequence ID" value="ABW31154.1"/>
    <property type="molecule type" value="Genomic_DNA"/>
</dbReference>
<evidence type="ECO:0000313" key="1">
    <source>
        <dbReference type="EMBL" id="ABW31154.1"/>
    </source>
</evidence>
<organism evidence="1 2">
    <name type="scientific">Acaryochloris marina (strain MBIC 11017)</name>
    <dbReference type="NCBI Taxonomy" id="329726"/>
    <lineage>
        <taxon>Bacteria</taxon>
        <taxon>Bacillati</taxon>
        <taxon>Cyanobacteriota</taxon>
        <taxon>Cyanophyceae</taxon>
        <taxon>Acaryochloridales</taxon>
        <taxon>Acaryochloridaceae</taxon>
        <taxon>Acaryochloris</taxon>
    </lineage>
</organism>
<dbReference type="Proteomes" id="UP000000268">
    <property type="component" value="Chromosome"/>
</dbReference>